<name>A0AAP4BRP0_9CORY</name>
<reference evidence="2" key="1">
    <citation type="submission" date="2023-05" db="EMBL/GenBank/DDBJ databases">
        <title>Metabolic capabilities are highly conserved among human nasal-associated Corynebacterium species in pangenomic analyses.</title>
        <authorList>
            <person name="Tran T.H."/>
            <person name="Roberts A.Q."/>
            <person name="Escapa I.F."/>
            <person name="Gao W."/>
            <person name="Conlan S."/>
            <person name="Kong H."/>
            <person name="Segre J.A."/>
            <person name="Kelly M.S."/>
            <person name="Lemon K.P."/>
        </authorList>
    </citation>
    <scope>NUCLEOTIDE SEQUENCE</scope>
    <source>
        <strain evidence="2">KPL2773</strain>
    </source>
</reference>
<proteinExistence type="predicted"/>
<dbReference type="Gene3D" id="3.40.50.720">
    <property type="entry name" value="NAD(P)-binding Rossmann-like Domain"/>
    <property type="match status" value="1"/>
</dbReference>
<comment type="caution">
    <text evidence="2">The sequence shown here is derived from an EMBL/GenBank/DDBJ whole genome shotgun (WGS) entry which is preliminary data.</text>
</comment>
<dbReference type="SUPFAM" id="SSF51735">
    <property type="entry name" value="NAD(P)-binding Rossmann-fold domains"/>
    <property type="match status" value="1"/>
</dbReference>
<dbReference type="Pfam" id="PF13460">
    <property type="entry name" value="NAD_binding_10"/>
    <property type="match status" value="1"/>
</dbReference>
<feature type="domain" description="NAD(P)-binding" evidence="1">
    <location>
        <begin position="21"/>
        <end position="210"/>
    </location>
</feature>
<gene>
    <name evidence="2" type="ORF">QPX42_06850</name>
</gene>
<dbReference type="AlphaFoldDB" id="A0AAP4BRP0"/>
<evidence type="ECO:0000259" key="1">
    <source>
        <dbReference type="Pfam" id="PF13460"/>
    </source>
</evidence>
<dbReference type="Proteomes" id="UP001224412">
    <property type="component" value="Unassembled WGS sequence"/>
</dbReference>
<dbReference type="RefSeq" id="WP_064833680.1">
    <property type="nucleotide sequence ID" value="NZ_CP100362.1"/>
</dbReference>
<protein>
    <submittedName>
        <fullName evidence="2">NAD(P)H-binding protein</fullName>
    </submittedName>
</protein>
<dbReference type="InterPro" id="IPR036291">
    <property type="entry name" value="NAD(P)-bd_dom_sf"/>
</dbReference>
<dbReference type="InterPro" id="IPR016040">
    <property type="entry name" value="NAD(P)-bd_dom"/>
</dbReference>
<dbReference type="EMBL" id="JASNVH010000009">
    <property type="protein sequence ID" value="MDK4307255.1"/>
    <property type="molecule type" value="Genomic_DNA"/>
</dbReference>
<organism evidence="2 3">
    <name type="scientific">Corynebacterium pseudodiphtheriticum</name>
    <dbReference type="NCBI Taxonomy" id="37637"/>
    <lineage>
        <taxon>Bacteria</taxon>
        <taxon>Bacillati</taxon>
        <taxon>Actinomycetota</taxon>
        <taxon>Actinomycetes</taxon>
        <taxon>Mycobacteriales</taxon>
        <taxon>Corynebacteriaceae</taxon>
        <taxon>Corynebacterium</taxon>
    </lineage>
</organism>
<dbReference type="PANTHER" id="PTHR15020">
    <property type="entry name" value="FLAVIN REDUCTASE-RELATED"/>
    <property type="match status" value="1"/>
</dbReference>
<dbReference type="PANTHER" id="PTHR15020:SF50">
    <property type="entry name" value="UPF0659 PROTEIN YMR090W"/>
    <property type="match status" value="1"/>
</dbReference>
<evidence type="ECO:0000313" key="2">
    <source>
        <dbReference type="EMBL" id="MDK4307255.1"/>
    </source>
</evidence>
<sequence length="234" mass="25312">MTATQSQENVTATNTRVLVIGGSGKVASIAIPQYANDYEITAMLRREEKAEEARENGATPLVQDVTTVSADQWAALVHDFDVVVWTAGNGGRAGADVTYAVDRDAALECIKGLEKVQDEVGKDRAPRLIMVSYMGSLDNETDDQGAWLAYVESKKTVDKRLLDSDLNYIILAPTLLTLDPAQGIAVTENTPEKAGEKTSRELVGQVIFELAGRAELPNQDFIAFHDGNDPVSTI</sequence>
<evidence type="ECO:0000313" key="3">
    <source>
        <dbReference type="Proteomes" id="UP001224412"/>
    </source>
</evidence>
<accession>A0AAP4BRP0</accession>